<dbReference type="KEGG" id="pbs:Plabr_1694"/>
<organism evidence="3 4">
    <name type="scientific">Rubinisphaera brasiliensis (strain ATCC 49424 / DSM 5305 / JCM 21570 / IAM 15109 / NBRC 103401 / IFAM 1448)</name>
    <name type="common">Planctomyces brasiliensis</name>
    <dbReference type="NCBI Taxonomy" id="756272"/>
    <lineage>
        <taxon>Bacteria</taxon>
        <taxon>Pseudomonadati</taxon>
        <taxon>Planctomycetota</taxon>
        <taxon>Planctomycetia</taxon>
        <taxon>Planctomycetales</taxon>
        <taxon>Planctomycetaceae</taxon>
        <taxon>Rubinisphaera</taxon>
    </lineage>
</organism>
<dbReference type="HOGENOM" id="CLU_089574_6_3_0"/>
<dbReference type="PROSITE" id="PS50206">
    <property type="entry name" value="RHODANESE_3"/>
    <property type="match status" value="1"/>
</dbReference>
<feature type="domain" description="Rhodanese" evidence="2">
    <location>
        <begin position="39"/>
        <end position="132"/>
    </location>
</feature>
<dbReference type="PANTHER" id="PTHR43031:SF1">
    <property type="entry name" value="PYRIDINE NUCLEOTIDE-DISULPHIDE OXIDOREDUCTASE"/>
    <property type="match status" value="1"/>
</dbReference>
<dbReference type="EMBL" id="CP002546">
    <property type="protein sequence ID" value="ADY59305.1"/>
    <property type="molecule type" value="Genomic_DNA"/>
</dbReference>
<dbReference type="PANTHER" id="PTHR43031">
    <property type="entry name" value="FAD-DEPENDENT OXIDOREDUCTASE"/>
    <property type="match status" value="1"/>
</dbReference>
<name>F0ST94_RUBBR</name>
<dbReference type="InterPro" id="IPR050229">
    <property type="entry name" value="GlpE_sulfurtransferase"/>
</dbReference>
<evidence type="ECO:0000259" key="2">
    <source>
        <dbReference type="PROSITE" id="PS50206"/>
    </source>
</evidence>
<evidence type="ECO:0000313" key="3">
    <source>
        <dbReference type="EMBL" id="ADY59305.1"/>
    </source>
</evidence>
<dbReference type="InterPro" id="IPR036873">
    <property type="entry name" value="Rhodanese-like_dom_sf"/>
</dbReference>
<dbReference type="eggNOG" id="COG0607">
    <property type="taxonomic scope" value="Bacteria"/>
</dbReference>
<dbReference type="Proteomes" id="UP000006860">
    <property type="component" value="Chromosome"/>
</dbReference>
<dbReference type="Pfam" id="PF00581">
    <property type="entry name" value="Rhodanese"/>
    <property type="match status" value="1"/>
</dbReference>
<dbReference type="OrthoDB" id="9800872at2"/>
<feature type="signal peptide" evidence="1">
    <location>
        <begin position="1"/>
        <end position="23"/>
    </location>
</feature>
<dbReference type="InterPro" id="IPR001763">
    <property type="entry name" value="Rhodanese-like_dom"/>
</dbReference>
<dbReference type="STRING" id="756272.Plabr_1694"/>
<keyword evidence="1" id="KW-0732">Signal</keyword>
<feature type="chain" id="PRO_5003258834" evidence="1">
    <location>
        <begin position="24"/>
        <end position="132"/>
    </location>
</feature>
<sequence>MKVLSTLILATAGAVMLAGSSFAAEPTKDSLATVQENISDGKAVLVDVREQREWDSGHLEEARLLPLSDLRSDIDASSLKKRLPDDRIIYTHCKAGVRSCYAADILEKHGYEVRALKPGYQQLLDAGFRKAK</sequence>
<dbReference type="CDD" id="cd00158">
    <property type="entry name" value="RHOD"/>
    <property type="match status" value="1"/>
</dbReference>
<accession>F0ST94</accession>
<protein>
    <submittedName>
        <fullName evidence="3">Rhodanese-like protein</fullName>
    </submittedName>
</protein>
<keyword evidence="4" id="KW-1185">Reference proteome</keyword>
<proteinExistence type="predicted"/>
<reference evidence="4" key="1">
    <citation type="submission" date="2011-02" db="EMBL/GenBank/DDBJ databases">
        <title>The complete genome of Planctomyces brasiliensis DSM 5305.</title>
        <authorList>
            <person name="Lucas S."/>
            <person name="Copeland A."/>
            <person name="Lapidus A."/>
            <person name="Bruce D."/>
            <person name="Goodwin L."/>
            <person name="Pitluck S."/>
            <person name="Kyrpides N."/>
            <person name="Mavromatis K."/>
            <person name="Pagani I."/>
            <person name="Ivanova N."/>
            <person name="Ovchinnikova G."/>
            <person name="Lu M."/>
            <person name="Detter J.C."/>
            <person name="Han C."/>
            <person name="Land M."/>
            <person name="Hauser L."/>
            <person name="Markowitz V."/>
            <person name="Cheng J.-F."/>
            <person name="Hugenholtz P."/>
            <person name="Woyke T."/>
            <person name="Wu D."/>
            <person name="Tindall B."/>
            <person name="Pomrenke H.G."/>
            <person name="Brambilla E."/>
            <person name="Klenk H.-P."/>
            <person name="Eisen J.A."/>
        </authorList>
    </citation>
    <scope>NUCLEOTIDE SEQUENCE [LARGE SCALE GENOMIC DNA]</scope>
    <source>
        <strain evidence="4">ATCC 49424 / DSM 5305 / JCM 21570 / NBRC 103401 / IFAM 1448</strain>
    </source>
</reference>
<dbReference type="SUPFAM" id="SSF52821">
    <property type="entry name" value="Rhodanese/Cell cycle control phosphatase"/>
    <property type="match status" value="1"/>
</dbReference>
<gene>
    <name evidence="3" type="ordered locus">Plabr_1694</name>
</gene>
<dbReference type="SMART" id="SM00450">
    <property type="entry name" value="RHOD"/>
    <property type="match status" value="1"/>
</dbReference>
<dbReference type="RefSeq" id="WP_013628032.1">
    <property type="nucleotide sequence ID" value="NC_015174.1"/>
</dbReference>
<dbReference type="Gene3D" id="3.40.250.10">
    <property type="entry name" value="Rhodanese-like domain"/>
    <property type="match status" value="1"/>
</dbReference>
<evidence type="ECO:0000313" key="4">
    <source>
        <dbReference type="Proteomes" id="UP000006860"/>
    </source>
</evidence>
<dbReference type="AlphaFoldDB" id="F0ST94"/>
<evidence type="ECO:0000256" key="1">
    <source>
        <dbReference type="SAM" id="SignalP"/>
    </source>
</evidence>